<dbReference type="CDD" id="cd00167">
    <property type="entry name" value="SANT"/>
    <property type="match status" value="1"/>
</dbReference>
<gene>
    <name evidence="2" type="ORF">DL238_15075</name>
</gene>
<organism evidence="2 3">
    <name type="scientific">Alteriqipengyuania lutimaris</name>
    <dbReference type="NCBI Taxonomy" id="1538146"/>
    <lineage>
        <taxon>Bacteria</taxon>
        <taxon>Pseudomonadati</taxon>
        <taxon>Pseudomonadota</taxon>
        <taxon>Alphaproteobacteria</taxon>
        <taxon>Sphingomonadales</taxon>
        <taxon>Erythrobacteraceae</taxon>
        <taxon>Alteriqipengyuania</taxon>
    </lineage>
</organism>
<sequence>MPVRWSPSEIEILREHYPTLGADCVRHLPGRSAKSIHQKAFKLDIGCGKMVDAPRPKLAGADLEDAIRLREEENWSFARIGAKFGVAEASACNAVLIALCPRKGFTPAQRDEHGNLTFEGRERVRLALRKGLKGVDIQLRLGVSASCVAEQRRRYRDNLEARGKAPLPQPGGGEDYSGRKLPRAKVREVEGLLLDGFGTARASAQAGVEISSCKRIRNRLIRRLARKGETLPGCDRHGRRIEVKDSAAHVHPAQVTAFRGLLLDRVPVRSAAYQAAIGTCSAYELRDQLRDEMMAQGFALPRPDLQRAVRGAARQDPTWPPRGLTGYAAFRDLLRSMPFEAAREKWRASRRAEIAAEARGPKTFEEQLARIQRGEIGLAPSLNRPHLAPLIGELA</sequence>
<dbReference type="RefSeq" id="WP_115493256.1">
    <property type="nucleotide sequence ID" value="NZ_JACHWW010000002.1"/>
</dbReference>
<evidence type="ECO:0000313" key="3">
    <source>
        <dbReference type="Proteomes" id="UP000254101"/>
    </source>
</evidence>
<reference evidence="2 3" key="1">
    <citation type="submission" date="2018-07" db="EMBL/GenBank/DDBJ databases">
        <title>Erythrobacter nanhaiensis sp. nov., a novel member of the genus Erythrobacter isolated from the South China Sea.</title>
        <authorList>
            <person name="Chen X."/>
            <person name="Liu J."/>
        </authorList>
    </citation>
    <scope>NUCLEOTIDE SEQUENCE [LARGE SCALE GENOMIC DNA]</scope>
    <source>
        <strain evidence="2 3">S-5</strain>
    </source>
</reference>
<comment type="caution">
    <text evidence="2">The sequence shown here is derived from an EMBL/GenBank/DDBJ whole genome shotgun (WGS) entry which is preliminary data.</text>
</comment>
<protein>
    <submittedName>
        <fullName evidence="2">Uncharacterized protein</fullName>
    </submittedName>
</protein>
<accession>A0A395LMY9</accession>
<dbReference type="OrthoDB" id="7495572at2"/>
<dbReference type="InterPro" id="IPR001005">
    <property type="entry name" value="SANT/Myb"/>
</dbReference>
<keyword evidence="3" id="KW-1185">Reference proteome</keyword>
<feature type="region of interest" description="Disordered" evidence="1">
    <location>
        <begin position="159"/>
        <end position="179"/>
    </location>
</feature>
<dbReference type="AlphaFoldDB" id="A0A395LMY9"/>
<evidence type="ECO:0000256" key="1">
    <source>
        <dbReference type="SAM" id="MobiDB-lite"/>
    </source>
</evidence>
<evidence type="ECO:0000313" key="2">
    <source>
        <dbReference type="EMBL" id="RDS75990.1"/>
    </source>
</evidence>
<name>A0A395LMY9_9SPHN</name>
<dbReference type="Proteomes" id="UP000254101">
    <property type="component" value="Unassembled WGS sequence"/>
</dbReference>
<dbReference type="EMBL" id="QRBB01000002">
    <property type="protein sequence ID" value="RDS75990.1"/>
    <property type="molecule type" value="Genomic_DNA"/>
</dbReference>
<proteinExistence type="predicted"/>